<dbReference type="SUPFAM" id="SSF54637">
    <property type="entry name" value="Thioesterase/thiol ester dehydrase-isomerase"/>
    <property type="match status" value="1"/>
</dbReference>
<gene>
    <name evidence="3" type="ORF">CLH61_01865</name>
</gene>
<protein>
    <submittedName>
        <fullName evidence="3">Phenylacetic acid degradation protein</fullName>
    </submittedName>
</protein>
<organism evidence="3 4">
    <name type="scientific">Marinobacter profundi</name>
    <dbReference type="NCBI Taxonomy" id="2666256"/>
    <lineage>
        <taxon>Bacteria</taxon>
        <taxon>Pseudomonadati</taxon>
        <taxon>Pseudomonadota</taxon>
        <taxon>Gammaproteobacteria</taxon>
        <taxon>Pseudomonadales</taxon>
        <taxon>Marinobacteraceae</taxon>
        <taxon>Marinobacter</taxon>
    </lineage>
</organism>
<evidence type="ECO:0000313" key="3">
    <source>
        <dbReference type="EMBL" id="PHQ16745.1"/>
    </source>
</evidence>
<dbReference type="Pfam" id="PF03061">
    <property type="entry name" value="4HBT"/>
    <property type="match status" value="1"/>
</dbReference>
<dbReference type="Gene3D" id="3.10.129.10">
    <property type="entry name" value="Hotdog Thioesterase"/>
    <property type="match status" value="1"/>
</dbReference>
<dbReference type="InterPro" id="IPR029069">
    <property type="entry name" value="HotDog_dom_sf"/>
</dbReference>
<dbReference type="PANTHER" id="PTHR42856:SF1">
    <property type="entry name" value="ACYL-COENZYME A THIOESTERASE PAAI"/>
    <property type="match status" value="1"/>
</dbReference>
<dbReference type="AlphaFoldDB" id="A0A2G1UQM1"/>
<dbReference type="EMBL" id="NTFH01000003">
    <property type="protein sequence ID" value="PHQ16745.1"/>
    <property type="molecule type" value="Genomic_DNA"/>
</dbReference>
<dbReference type="NCBIfam" id="TIGR00369">
    <property type="entry name" value="unchar_dom_1"/>
    <property type="match status" value="1"/>
</dbReference>
<dbReference type="CDD" id="cd03443">
    <property type="entry name" value="PaaI_thioesterase"/>
    <property type="match status" value="1"/>
</dbReference>
<dbReference type="GO" id="GO:0016289">
    <property type="term" value="F:acyl-CoA hydrolase activity"/>
    <property type="evidence" value="ECO:0007669"/>
    <property type="project" value="TreeGrafter"/>
</dbReference>
<sequence>MSDLLEFGRKILKNQPFSALLGTELEVFEPGSAVLSLAIRPELKQQHGFVHGGVVSYLADNALTYAGGSVLGDSVTSEYKINYVRPAIGDKLVARATVLSSGRNQAVCQCSVIAIGEAGERTVAVAQGTINKVESGK</sequence>
<comment type="caution">
    <text evidence="3">The sequence shown here is derived from an EMBL/GenBank/DDBJ whole genome shotgun (WGS) entry which is preliminary data.</text>
</comment>
<feature type="domain" description="Thioesterase" evidence="2">
    <location>
        <begin position="47"/>
        <end position="114"/>
    </location>
</feature>
<dbReference type="InterPro" id="IPR052723">
    <property type="entry name" value="Acyl-CoA_thioesterase_PaaI"/>
</dbReference>
<keyword evidence="4" id="KW-1185">Reference proteome</keyword>
<keyword evidence="1" id="KW-0378">Hydrolase</keyword>
<dbReference type="PANTHER" id="PTHR42856">
    <property type="entry name" value="ACYL-COENZYME A THIOESTERASE PAAI"/>
    <property type="match status" value="1"/>
</dbReference>
<dbReference type="InterPro" id="IPR006683">
    <property type="entry name" value="Thioestr_dom"/>
</dbReference>
<evidence type="ECO:0000256" key="1">
    <source>
        <dbReference type="ARBA" id="ARBA00022801"/>
    </source>
</evidence>
<dbReference type="RefSeq" id="WP_099612997.1">
    <property type="nucleotide sequence ID" value="NZ_KZ319367.1"/>
</dbReference>
<reference evidence="3 4" key="1">
    <citation type="submission" date="2017-09" db="EMBL/GenBank/DDBJ databases">
        <title>The draft genome sequences of Marinobacter sp. PWS21.</title>
        <authorList>
            <person name="Cao J."/>
        </authorList>
    </citation>
    <scope>NUCLEOTIDE SEQUENCE [LARGE SCALE GENOMIC DNA]</scope>
    <source>
        <strain evidence="3 4">PWS21</strain>
    </source>
</reference>
<name>A0A2G1UQM1_9GAMM</name>
<accession>A0A2G1UQM1</accession>
<dbReference type="InterPro" id="IPR003736">
    <property type="entry name" value="PAAI_dom"/>
</dbReference>
<dbReference type="Proteomes" id="UP000231409">
    <property type="component" value="Unassembled WGS sequence"/>
</dbReference>
<proteinExistence type="predicted"/>
<evidence type="ECO:0000259" key="2">
    <source>
        <dbReference type="Pfam" id="PF03061"/>
    </source>
</evidence>
<evidence type="ECO:0000313" key="4">
    <source>
        <dbReference type="Proteomes" id="UP000231409"/>
    </source>
</evidence>